<dbReference type="EMBL" id="RSQT01000127">
    <property type="protein sequence ID" value="MIQ23835.1"/>
    <property type="molecule type" value="Genomic_DNA"/>
</dbReference>
<accession>A0A657EY61</accession>
<dbReference type="SUPFAM" id="SSF89796">
    <property type="entry name" value="CoA-transferase family III (CaiB/BaiF)"/>
    <property type="match status" value="1"/>
</dbReference>
<name>A0A657EY61_SALEN</name>
<sequence length="85" mass="8996">TLKTQAAEVWLAKIHEVGVPVAPLLSVAEAINLPQTQARNMLIEAGGIMMPGNPIKISGCADPHVMPGAATLDQHGEQIRQEFSS</sequence>
<dbReference type="InterPro" id="IPR044855">
    <property type="entry name" value="CoA-Trfase_III_dom3_sf"/>
</dbReference>
<dbReference type="Gene3D" id="3.30.1540.10">
    <property type="entry name" value="formyl-coa transferase, domain 3"/>
    <property type="match status" value="1"/>
</dbReference>
<evidence type="ECO:0000313" key="1">
    <source>
        <dbReference type="EMBL" id="MIQ23835.1"/>
    </source>
</evidence>
<proteinExistence type="predicted"/>
<dbReference type="InterPro" id="IPR023606">
    <property type="entry name" value="CoA-Trfase_III_dom_1_sf"/>
</dbReference>
<keyword evidence="1" id="KW-0808">Transferase</keyword>
<organism evidence="1">
    <name type="scientific">Salmonella enteritidis</name>
    <dbReference type="NCBI Taxonomy" id="149539"/>
    <lineage>
        <taxon>Bacteria</taxon>
        <taxon>Pseudomonadati</taxon>
        <taxon>Pseudomonadota</taxon>
        <taxon>Gammaproteobacteria</taxon>
        <taxon>Enterobacterales</taxon>
        <taxon>Enterobacteriaceae</taxon>
        <taxon>Salmonella</taxon>
    </lineage>
</organism>
<dbReference type="GO" id="GO:0016740">
    <property type="term" value="F:transferase activity"/>
    <property type="evidence" value="ECO:0007669"/>
    <property type="project" value="UniProtKB-KW"/>
</dbReference>
<reference evidence="1" key="1">
    <citation type="submission" date="2018-08" db="EMBL/GenBank/DDBJ databases">
        <authorList>
            <person name="Ashton P.M."/>
            <person name="Dallman T."/>
            <person name="Nair S."/>
            <person name="De Pinna E."/>
            <person name="Peters T."/>
            <person name="Grant K."/>
        </authorList>
    </citation>
    <scope>NUCLEOTIDE SEQUENCE [LARGE SCALE GENOMIC DNA]</scope>
    <source>
        <strain evidence="1">38306</strain>
    </source>
</reference>
<comment type="caution">
    <text evidence="1">The sequence shown here is derived from an EMBL/GenBank/DDBJ whole genome shotgun (WGS) entry which is preliminary data.</text>
</comment>
<dbReference type="AlphaFoldDB" id="A0A657EY61"/>
<feature type="non-terminal residue" evidence="1">
    <location>
        <position position="1"/>
    </location>
</feature>
<gene>
    <name evidence="1" type="ORF">ZQ07_25370</name>
</gene>
<dbReference type="Gene3D" id="3.40.50.10540">
    <property type="entry name" value="Crotonobetainyl-coa:carnitine coa-transferase, domain 1"/>
    <property type="match status" value="1"/>
</dbReference>
<dbReference type="Pfam" id="PF02515">
    <property type="entry name" value="CoA_transf_3"/>
    <property type="match status" value="1"/>
</dbReference>
<dbReference type="Proteomes" id="UP000885271">
    <property type="component" value="Unassembled WGS sequence"/>
</dbReference>
<dbReference type="InterPro" id="IPR003673">
    <property type="entry name" value="CoA-Trfase_fam_III"/>
</dbReference>
<protein>
    <submittedName>
        <fullName evidence="1">CoA:oxalate CoA-transferase</fullName>
    </submittedName>
</protein>